<accession>A0A0E3QQC1</accession>
<dbReference type="HOGENOM" id="CLU_024648_5_0_2"/>
<dbReference type="SUPFAM" id="SSF51905">
    <property type="entry name" value="FAD/NAD(P)-binding domain"/>
    <property type="match status" value="1"/>
</dbReference>
<dbReference type="AlphaFoldDB" id="A0A0E3QQC1"/>
<dbReference type="GO" id="GO:0102067">
    <property type="term" value="F:geranylgeranyl diphosphate reductase activity"/>
    <property type="evidence" value="ECO:0007669"/>
    <property type="project" value="UniProtKB-EC"/>
</dbReference>
<dbReference type="NCBIfam" id="TIGR02032">
    <property type="entry name" value="GG-red-SF"/>
    <property type="match status" value="1"/>
</dbReference>
<dbReference type="PANTHER" id="PTHR42685:SF18">
    <property type="entry name" value="DIGERANYLGERANYLGLYCEROPHOSPHOLIPID REDUCTASE"/>
    <property type="match status" value="1"/>
</dbReference>
<sequence length="391" mass="43427">MYDLIIVGGGPSGASAGKTAGERGLLTLLIEKENFPRYKPCGGALSSYGLSCLDFKLPESIIERNIPKVGVYFRDRFVEGMKENNLALLVSRKVFDNFLLEKARGAGIEVHTGEEVLDLVEKEDFVEVRTTDNTYLGSFVLISEGSGGTLKYKVRPRDKITEYGLGLVSEIPDDDEVIRNRFPGTINIHFGVAKGGYGWIFPHAGYYSAGIVGAAQYLEHPKKTLLDFLEENGLSGDFPVRSHVIPKGGIKRKILNSRLLLSGDAAGFVDAFTGEGLSYAIRSGQLAAETVADLVMYSLKLNSLKAYEFSCRQEFGNYLSSSLKLDKIMHRFPEASFKLAVSNREILDKYLDEVVTNRNYKEYVRWLLLNFCLVEPVSRIKSLTLEGIDKD</sequence>
<dbReference type="PATRIC" id="fig|1434109.4.peg.4065"/>
<organism evidence="1 2">
    <name type="scientific">Methanosarcina barkeri str. Wiesmoor</name>
    <dbReference type="NCBI Taxonomy" id="1434109"/>
    <lineage>
        <taxon>Archaea</taxon>
        <taxon>Methanobacteriati</taxon>
        <taxon>Methanobacteriota</taxon>
        <taxon>Stenosarchaea group</taxon>
        <taxon>Methanomicrobia</taxon>
        <taxon>Methanosarcinales</taxon>
        <taxon>Methanosarcinaceae</taxon>
        <taxon>Methanosarcina</taxon>
    </lineage>
</organism>
<name>A0A0E3QQC1_METBA</name>
<dbReference type="PANTHER" id="PTHR42685">
    <property type="entry name" value="GERANYLGERANYL DIPHOSPHATE REDUCTASE"/>
    <property type="match status" value="1"/>
</dbReference>
<dbReference type="InterPro" id="IPR050407">
    <property type="entry name" value="Geranylgeranyl_reductase"/>
</dbReference>
<dbReference type="EMBL" id="CP009526">
    <property type="protein sequence ID" value="AKB52380.1"/>
    <property type="molecule type" value="Genomic_DNA"/>
</dbReference>
<dbReference type="GeneID" id="24824730"/>
<keyword evidence="1" id="KW-0560">Oxidoreductase</keyword>
<reference evidence="1 2" key="1">
    <citation type="submission" date="2014-07" db="EMBL/GenBank/DDBJ databases">
        <title>Methanogenic archaea and the global carbon cycle.</title>
        <authorList>
            <person name="Henriksen J.R."/>
            <person name="Luke J."/>
            <person name="Reinhart S."/>
            <person name="Benedict M.N."/>
            <person name="Youngblut N.D."/>
            <person name="Metcalf M.E."/>
            <person name="Whitaker R.J."/>
            <person name="Metcalf W.W."/>
        </authorList>
    </citation>
    <scope>NUCLEOTIDE SEQUENCE [LARGE SCALE GENOMIC DNA]</scope>
    <source>
        <strain evidence="1 2">Wiesmoor</strain>
    </source>
</reference>
<dbReference type="EC" id="1.3.1.83" evidence="1"/>
<dbReference type="RefSeq" id="WP_011306596.1">
    <property type="nucleotide sequence ID" value="NZ_CP009526.1"/>
</dbReference>
<evidence type="ECO:0000313" key="1">
    <source>
        <dbReference type="EMBL" id="AKB52380.1"/>
    </source>
</evidence>
<dbReference type="Proteomes" id="UP000033038">
    <property type="component" value="Chromosome"/>
</dbReference>
<protein>
    <submittedName>
        <fullName evidence="1">Geranylgeranyl diphosphate reductase</fullName>
        <ecNumber evidence="1">1.3.1.83</ecNumber>
    </submittedName>
</protein>
<dbReference type="SMR" id="A0A0E3QQC1"/>
<proteinExistence type="predicted"/>
<dbReference type="KEGG" id="mbw:MSBRW_3127"/>
<evidence type="ECO:0000313" key="2">
    <source>
        <dbReference type="Proteomes" id="UP000033038"/>
    </source>
</evidence>
<dbReference type="Gene3D" id="3.50.50.60">
    <property type="entry name" value="FAD/NAD(P)-binding domain"/>
    <property type="match status" value="1"/>
</dbReference>
<dbReference type="PRINTS" id="PR00420">
    <property type="entry name" value="RNGMNOXGNASE"/>
</dbReference>
<dbReference type="InterPro" id="IPR011777">
    <property type="entry name" value="Geranylgeranyl_Rdtase_fam"/>
</dbReference>
<dbReference type="Pfam" id="PF12831">
    <property type="entry name" value="FAD_oxidored"/>
    <property type="match status" value="1"/>
</dbReference>
<dbReference type="InterPro" id="IPR036188">
    <property type="entry name" value="FAD/NAD-bd_sf"/>
</dbReference>
<gene>
    <name evidence="1" type="ORF">MSBRW_3127</name>
</gene>